<evidence type="ECO:0000256" key="5">
    <source>
        <dbReference type="ARBA" id="ARBA00022679"/>
    </source>
</evidence>
<dbReference type="Gene3D" id="3.30.1360.60">
    <property type="entry name" value="Glucose permease domain IIB"/>
    <property type="match status" value="1"/>
</dbReference>
<dbReference type="InterPro" id="IPR036878">
    <property type="entry name" value="Glu_permease_IIB"/>
</dbReference>
<dbReference type="InterPro" id="IPR001996">
    <property type="entry name" value="PTS_IIB_1"/>
</dbReference>
<evidence type="ECO:0000256" key="3">
    <source>
        <dbReference type="ARBA" id="ARBA00022475"/>
    </source>
</evidence>
<dbReference type="InterPro" id="IPR013013">
    <property type="entry name" value="PTS_EIIC_1"/>
</dbReference>
<keyword evidence="6" id="KW-0598">Phosphotransferase system</keyword>
<keyword evidence="9 13" id="KW-1133">Transmembrane helix</keyword>
<feature type="transmembrane region" description="Helical" evidence="13">
    <location>
        <begin position="61"/>
        <end position="86"/>
    </location>
</feature>
<dbReference type="Pfam" id="PF02378">
    <property type="entry name" value="PTS_EIIC"/>
    <property type="match status" value="1"/>
</dbReference>
<feature type="transmembrane region" description="Helical" evidence="13">
    <location>
        <begin position="135"/>
        <end position="158"/>
    </location>
</feature>
<dbReference type="InterPro" id="IPR003352">
    <property type="entry name" value="PTS_EIIC"/>
</dbReference>
<feature type="transmembrane region" description="Helical" evidence="13">
    <location>
        <begin position="366"/>
        <end position="384"/>
    </location>
</feature>
<feature type="transmembrane region" description="Helical" evidence="13">
    <location>
        <begin position="178"/>
        <end position="198"/>
    </location>
</feature>
<evidence type="ECO:0000256" key="7">
    <source>
        <dbReference type="ARBA" id="ARBA00022692"/>
    </source>
</evidence>
<evidence type="ECO:0000256" key="11">
    <source>
        <dbReference type="PROSITE-ProRule" id="PRU00421"/>
    </source>
</evidence>
<feature type="active site" description="Phosphocysteine intermediate; for EIIB activity" evidence="11">
    <location>
        <position position="474"/>
    </location>
</feature>
<dbReference type="SUPFAM" id="SSF55604">
    <property type="entry name" value="Glucose permease domain IIB"/>
    <property type="match status" value="1"/>
</dbReference>
<evidence type="ECO:0000256" key="4">
    <source>
        <dbReference type="ARBA" id="ARBA00022597"/>
    </source>
</evidence>
<dbReference type="Proteomes" id="UP000263014">
    <property type="component" value="Unassembled WGS sequence"/>
</dbReference>
<dbReference type="EMBL" id="QSON01000006">
    <property type="protein sequence ID" value="RGJ03710.1"/>
    <property type="molecule type" value="Genomic_DNA"/>
</dbReference>
<keyword evidence="5" id="KW-0808">Transferase</keyword>
<dbReference type="GO" id="GO:0005886">
    <property type="term" value="C:plasma membrane"/>
    <property type="evidence" value="ECO:0007669"/>
    <property type="project" value="UniProtKB-SubCell"/>
</dbReference>
<evidence type="ECO:0000313" key="16">
    <source>
        <dbReference type="EMBL" id="RGJ03710.1"/>
    </source>
</evidence>
<dbReference type="PANTHER" id="PTHR30009">
    <property type="entry name" value="CYTOCHROME C-TYPE SYNTHESIS PROTEIN AND PTS TRANSMEMBRANE COMPONENT"/>
    <property type="match status" value="1"/>
</dbReference>
<evidence type="ECO:0000259" key="15">
    <source>
        <dbReference type="PROSITE" id="PS51103"/>
    </source>
</evidence>
<evidence type="ECO:0000259" key="14">
    <source>
        <dbReference type="PROSITE" id="PS51098"/>
    </source>
</evidence>
<keyword evidence="8" id="KW-0418">Kinase</keyword>
<dbReference type="PANTHER" id="PTHR30009:SF24">
    <property type="entry name" value="PTS SYSTEM, IIBC COMPONENT"/>
    <property type="match status" value="1"/>
</dbReference>
<accession>A0A374P6Q6</accession>
<dbReference type="Pfam" id="PF00367">
    <property type="entry name" value="PTS_EIIB"/>
    <property type="match status" value="1"/>
</dbReference>
<sequence length="530" mass="57171">MNMKEKMKSALERFSKAIVQPLMYLSVAGTVLILGILLTNGSITAKIPFLQAAPFQLVGKLIYNCLMFLINNLSVIFCVGIAGALAKKNKGHASLIALMSYFLFLNANNITLSFIGRLAEMGPLGLYGTGQSTVLGIQVLDMGVFSGITLGCLTGYVFNKYGEKQFKGYFSMFSGVRFPFFLLILLSLFLGFGASYVWPVVQRGISALTDLIKSSGNVGLYIYGLLNKLLVPTGLHHLVYAPFQFTDVGGTLVLGDQIISGAYPIRVAEMNMPGVPFSPSTYYNSYTFNNLFPYIGIGLAFITTARKENRENTKAVMFPLMLAAILSAITEPMDFLFVFAAPLLFVVHSLISGGMLVLLKVLSIPASTSGGIVNIMISNLALGVEKTNWPLLLLLGAVTAVGYYFLFVFLIKKLNLKTPGRELIAEDAGSGDSAASGDSAGSGDAAASQSKDEPIRTLIEGLGGKANIESLDNCFTRLRVVVKDGSLIRDDLINTMKNSGIKKNGTDIQIVFGMQVPAVKSQVEDMLERM</sequence>
<keyword evidence="2" id="KW-0813">Transport</keyword>
<feature type="domain" description="PTS EIIB type-1" evidence="14">
    <location>
        <begin position="452"/>
        <end position="530"/>
    </location>
</feature>
<feature type="transmembrane region" description="Helical" evidence="13">
    <location>
        <begin position="286"/>
        <end position="305"/>
    </location>
</feature>
<evidence type="ECO:0000256" key="6">
    <source>
        <dbReference type="ARBA" id="ARBA00022683"/>
    </source>
</evidence>
<dbReference type="PROSITE" id="PS51098">
    <property type="entry name" value="PTS_EIIB_TYPE_1"/>
    <property type="match status" value="1"/>
</dbReference>
<dbReference type="GO" id="GO:0009401">
    <property type="term" value="P:phosphoenolpyruvate-dependent sugar phosphotransferase system"/>
    <property type="evidence" value="ECO:0007669"/>
    <property type="project" value="UniProtKB-KW"/>
</dbReference>
<dbReference type="GO" id="GO:0090563">
    <property type="term" value="F:protein-phosphocysteine-sugar phosphotransferase activity"/>
    <property type="evidence" value="ECO:0007669"/>
    <property type="project" value="TreeGrafter"/>
</dbReference>
<gene>
    <name evidence="16" type="ORF">DXD79_15115</name>
</gene>
<name>A0A374P6Q6_9FIRM</name>
<evidence type="ECO:0000256" key="2">
    <source>
        <dbReference type="ARBA" id="ARBA00022448"/>
    </source>
</evidence>
<feature type="domain" description="PTS EIIC type-1" evidence="15">
    <location>
        <begin position="5"/>
        <end position="423"/>
    </location>
</feature>
<evidence type="ECO:0000313" key="17">
    <source>
        <dbReference type="Proteomes" id="UP000263014"/>
    </source>
</evidence>
<proteinExistence type="predicted"/>
<organism evidence="16 17">
    <name type="scientific">Hungatella hathewayi</name>
    <dbReference type="NCBI Taxonomy" id="154046"/>
    <lineage>
        <taxon>Bacteria</taxon>
        <taxon>Bacillati</taxon>
        <taxon>Bacillota</taxon>
        <taxon>Clostridia</taxon>
        <taxon>Lachnospirales</taxon>
        <taxon>Lachnospiraceae</taxon>
        <taxon>Hungatella</taxon>
    </lineage>
</organism>
<feature type="transmembrane region" description="Helical" evidence="13">
    <location>
        <begin position="93"/>
        <end position="115"/>
    </location>
</feature>
<dbReference type="CDD" id="cd00212">
    <property type="entry name" value="PTS_IIB_glc"/>
    <property type="match status" value="1"/>
</dbReference>
<evidence type="ECO:0000256" key="9">
    <source>
        <dbReference type="ARBA" id="ARBA00022989"/>
    </source>
</evidence>
<dbReference type="GO" id="GO:0016301">
    <property type="term" value="F:kinase activity"/>
    <property type="evidence" value="ECO:0007669"/>
    <property type="project" value="UniProtKB-KW"/>
</dbReference>
<dbReference type="PROSITE" id="PS51103">
    <property type="entry name" value="PTS_EIIC_TYPE_1"/>
    <property type="match status" value="1"/>
</dbReference>
<feature type="region of interest" description="Disordered" evidence="12">
    <location>
        <begin position="427"/>
        <end position="451"/>
    </location>
</feature>
<comment type="caution">
    <text evidence="16">The sequence shown here is derived from an EMBL/GenBank/DDBJ whole genome shotgun (WGS) entry which is preliminary data.</text>
</comment>
<dbReference type="PROSITE" id="PS01035">
    <property type="entry name" value="PTS_EIIB_TYPE_1_CYS"/>
    <property type="match status" value="1"/>
</dbReference>
<feature type="transmembrane region" description="Helical" evidence="13">
    <location>
        <begin position="312"/>
        <end position="329"/>
    </location>
</feature>
<comment type="subcellular location">
    <subcellularLocation>
        <location evidence="1">Cell membrane</location>
        <topology evidence="1">Multi-pass membrane protein</topology>
    </subcellularLocation>
</comment>
<feature type="compositionally biased region" description="Low complexity" evidence="12">
    <location>
        <begin position="427"/>
        <end position="448"/>
    </location>
</feature>
<evidence type="ECO:0000256" key="10">
    <source>
        <dbReference type="ARBA" id="ARBA00023136"/>
    </source>
</evidence>
<keyword evidence="4 16" id="KW-0762">Sugar transport</keyword>
<dbReference type="AlphaFoldDB" id="A0A374P6Q6"/>
<feature type="transmembrane region" description="Helical" evidence="13">
    <location>
        <begin position="390"/>
        <end position="411"/>
    </location>
</feature>
<evidence type="ECO:0000256" key="8">
    <source>
        <dbReference type="ARBA" id="ARBA00022777"/>
    </source>
</evidence>
<keyword evidence="10 13" id="KW-0472">Membrane</keyword>
<protein>
    <submittedName>
        <fullName evidence="16">PTS glucose transporter subunit IIBC</fullName>
    </submittedName>
</protein>
<keyword evidence="3" id="KW-1003">Cell membrane</keyword>
<keyword evidence="7 13" id="KW-0812">Transmembrane</keyword>
<dbReference type="InterPro" id="IPR050429">
    <property type="entry name" value="PTS_Glucose_EIICBA"/>
</dbReference>
<feature type="transmembrane region" description="Helical" evidence="13">
    <location>
        <begin position="21"/>
        <end position="41"/>
    </location>
</feature>
<dbReference type="InterPro" id="IPR018113">
    <property type="entry name" value="PTrfase_EIIB_Cys"/>
</dbReference>
<evidence type="ECO:0000256" key="12">
    <source>
        <dbReference type="SAM" id="MobiDB-lite"/>
    </source>
</evidence>
<dbReference type="GO" id="GO:0008982">
    <property type="term" value="F:protein-N(PI)-phosphohistidine-sugar phosphotransferase activity"/>
    <property type="evidence" value="ECO:0007669"/>
    <property type="project" value="InterPro"/>
</dbReference>
<reference evidence="16 17" key="1">
    <citation type="submission" date="2018-08" db="EMBL/GenBank/DDBJ databases">
        <title>A genome reference for cultivated species of the human gut microbiota.</title>
        <authorList>
            <person name="Zou Y."/>
            <person name="Xue W."/>
            <person name="Luo G."/>
        </authorList>
    </citation>
    <scope>NUCLEOTIDE SEQUENCE [LARGE SCALE GENOMIC DNA]</scope>
    <source>
        <strain evidence="16 17">TM09-12</strain>
    </source>
</reference>
<feature type="transmembrane region" description="Helical" evidence="13">
    <location>
        <begin position="335"/>
        <end position="359"/>
    </location>
</feature>
<evidence type="ECO:0000256" key="1">
    <source>
        <dbReference type="ARBA" id="ARBA00004651"/>
    </source>
</evidence>
<evidence type="ECO:0000256" key="13">
    <source>
        <dbReference type="SAM" id="Phobius"/>
    </source>
</evidence>